<accession>A0ABR2X583</accession>
<keyword evidence="4" id="KW-1185">Reference proteome</keyword>
<dbReference type="PANTHER" id="PTHR46101">
    <property type="match status" value="1"/>
</dbReference>
<dbReference type="InterPro" id="IPR015424">
    <property type="entry name" value="PyrdxlP-dep_Trfase"/>
</dbReference>
<proteinExistence type="inferred from homology"/>
<keyword evidence="2" id="KW-0210">Decarboxylase</keyword>
<dbReference type="PANTHER" id="PTHR46101:SF2">
    <property type="entry name" value="SERINE DECARBOXYLASE"/>
    <property type="match status" value="1"/>
</dbReference>
<evidence type="ECO:0000313" key="4">
    <source>
        <dbReference type="Proteomes" id="UP001465668"/>
    </source>
</evidence>
<organism evidence="3 4">
    <name type="scientific">Seiridium cardinale</name>
    <dbReference type="NCBI Taxonomy" id="138064"/>
    <lineage>
        <taxon>Eukaryota</taxon>
        <taxon>Fungi</taxon>
        <taxon>Dikarya</taxon>
        <taxon>Ascomycota</taxon>
        <taxon>Pezizomycotina</taxon>
        <taxon>Sordariomycetes</taxon>
        <taxon>Xylariomycetidae</taxon>
        <taxon>Amphisphaeriales</taxon>
        <taxon>Sporocadaceae</taxon>
        <taxon>Seiridium</taxon>
    </lineage>
</organism>
<reference evidence="3 4" key="1">
    <citation type="submission" date="2024-02" db="EMBL/GenBank/DDBJ databases">
        <title>First draft genome assembly of two strains of Seiridium cardinale.</title>
        <authorList>
            <person name="Emiliani G."/>
            <person name="Scali E."/>
        </authorList>
    </citation>
    <scope>NUCLEOTIDE SEQUENCE [LARGE SCALE GENOMIC DNA]</scope>
    <source>
        <strain evidence="3 4">BM-138-000479</strain>
    </source>
</reference>
<dbReference type="InterPro" id="IPR015421">
    <property type="entry name" value="PyrdxlP-dep_Trfase_major"/>
</dbReference>
<dbReference type="InterPro" id="IPR051151">
    <property type="entry name" value="Group_II_Decarboxylase"/>
</dbReference>
<protein>
    <submittedName>
        <fullName evidence="3">Uncharacterized protein</fullName>
    </submittedName>
</protein>
<sequence>MLIGENDEQLLLIDLKVGAKSDDPDYDRSKGETLVTVTEITFSDTNNDEVVHTPSGTLKLSEEHLRITAKWSLPAIDPIRLDTDRTLAEVGLPWQNNQINMPEDIDSSWPFHFKSFETASEELVPWSSQQPWTTETAGMTTSNWSPNFSRQFPMMLHVDFSHNFDYISTLSASSRQQLGIEKFVLYKKSPSQPLRASNGLILASAIEADSSQHPSAPIAALKPGELGEQHARIAYTRAPDSTLAGSRDAIAPLWLAYMSRDSAKRGFVRCITTTPKAWGYASDLNWEDVDTIAMTFHLEAAQYGFTTHAVPPQNQESAESYPVSQTIKDHLKSMVQSWKFQHVQQPGYPFHMGSYSVLGPAIGTSLGFDVPQDWLQTKAPELVAARMESLGITTPQDRGAFQGAFTDGSTMGNRIGIHAALQHNSGAYVYFSAESHYSQDSTRCHARRAGLYSLTVLSNERYWIETTVLPEAEYSLVLFANMGTTVVGAHDDSKKVYYELRDVGIQISYIHVDGALPLVFGQGYIALGPPGTLNSDSVPNARGTTLSHYKALGHMVSGEVIYYSPVDTLSLSERHGSTSRSTL</sequence>
<evidence type="ECO:0000256" key="2">
    <source>
        <dbReference type="ARBA" id="ARBA00022793"/>
    </source>
</evidence>
<dbReference type="Gene3D" id="3.40.640.10">
    <property type="entry name" value="Type I PLP-dependent aspartate aminotransferase-like (Major domain)"/>
    <property type="match status" value="1"/>
</dbReference>
<evidence type="ECO:0000256" key="1">
    <source>
        <dbReference type="ARBA" id="ARBA00009533"/>
    </source>
</evidence>
<dbReference type="EMBL" id="JARVKM010000251">
    <property type="protein sequence ID" value="KAK9768940.1"/>
    <property type="molecule type" value="Genomic_DNA"/>
</dbReference>
<evidence type="ECO:0000313" key="3">
    <source>
        <dbReference type="EMBL" id="KAK9768940.1"/>
    </source>
</evidence>
<keyword evidence="2" id="KW-0456">Lyase</keyword>
<name>A0ABR2X583_9PEZI</name>
<comment type="similarity">
    <text evidence="1">Belongs to the group II decarboxylase family.</text>
</comment>
<dbReference type="SUPFAM" id="SSF53383">
    <property type="entry name" value="PLP-dependent transferases"/>
    <property type="match status" value="1"/>
</dbReference>
<gene>
    <name evidence="3" type="ORF">SCAR479_02184</name>
</gene>
<comment type="caution">
    <text evidence="3">The sequence shown here is derived from an EMBL/GenBank/DDBJ whole genome shotgun (WGS) entry which is preliminary data.</text>
</comment>
<dbReference type="Proteomes" id="UP001465668">
    <property type="component" value="Unassembled WGS sequence"/>
</dbReference>